<dbReference type="InterPro" id="IPR043128">
    <property type="entry name" value="Rev_trsase/Diguanyl_cyclase"/>
</dbReference>
<sequence>MAEFIEELDGMNELIYMSDIDTYELLYMNTCGLKQFGLKSRQEISGRKCYEVLQGFDSPCSFCTNSRLNRTEFYEWQTQNPITRHQYLLKDKLITYEGRDVRMEIAMDISKFLSQEHQIKVLFENEQIAMECARALQDTRDDRHAIEQALEILGKKLRGDRTYIFEIHDMLMDNIYEWCAPAIKAQKEQLQGIPQEICHHWIEAFKQRKPYIISNLEEHADIESAEYERLKPQGIHSLITVPLFDQDQLIGYMGIDNPPYENGSNITEILQILAYFIQAVLIRMRSNEKLRKKTYMDELTGARNQNAYLHEVERLNAQIQLDKEVEENLGLGAVFVDANGLKEINDTVGHEAGDKLLIYIAQKIIQVFPAKYVYRIGGDEFVVLSNHVEENAFLEKAAKLRDSLREHEAGQGDKAAVGACWSRDAVYVEEIVNKAESEMYESKKQYYKKRRRKVRSFSGSSDMLDTYTTLLFKDSDVVLEAKKLLHLIVEQWNEEQLRLMLDDDFILFEEEYQKVFRGREAITFLKKQQEENDGQKLRDMQFFRKRIVRGVSILSCYGQLDCKNKEGKASSMPVDATLMLVQKNGRIKCLYMHSTKIGLHKAYEEDIQQNVNTACLNMMTRFAAGTYPPMNPDDALISCSLLTNAFELLLQKYSNVYFVNINADFYITLRSENKFHTLVGSSGSFTCINVNYAEQYMDEINKIKYHNFTSRKNLLDNLEEGHRFISMTFFVDKDNDKKGREVEVDIWLGDLSGEAACIFAFKNLTENPKPAAIIETDNLTGLASYEKFRRSGQSLIDLNEEKYAVISIDFQNFKYINEVTGYKTGDKILKNFAANLMNIQGMHTRVTADHFLTMLAYDQDSNYVIENVRRNIAQFTMSQNAQIEDIKVVLRMGIYFLEDSCTNIDTAIDYANITRQSIGQTVSNEIAVYNEAFVRQKSLQSKILARMEPSLESGDFQIWMQPKIDLKTGKLCGAEALSRWMNNGTVCFYPDEFIPIFENNGFITSLDLYVLETVCKNIALWENMGWNDMVRISINLSVMDIMRDGVVDSIKRIVNRYQVDYRLLEFELTETGYFQNFNMAAYVMKELQDSGFFTSVDDFGSGYSVMNMLVNLSANTIKIDRAFMLNSIKTKAGCTLLERMIGIVHELGYSVLCEGIETQEQLELLRNMGCDEGQGYLFAKPMPINEYFDTYSK</sequence>
<dbReference type="Gene3D" id="3.30.70.270">
    <property type="match status" value="2"/>
</dbReference>
<dbReference type="InterPro" id="IPR029787">
    <property type="entry name" value="Nucleotide_cyclase"/>
</dbReference>
<accession>A0A2V3XUS7</accession>
<dbReference type="SMART" id="SM00065">
    <property type="entry name" value="GAF"/>
    <property type="match status" value="1"/>
</dbReference>
<proteinExistence type="predicted"/>
<dbReference type="PROSITE" id="PS50887">
    <property type="entry name" value="GGDEF"/>
    <property type="match status" value="2"/>
</dbReference>
<dbReference type="Pfam" id="PF00990">
    <property type="entry name" value="GGDEF"/>
    <property type="match status" value="2"/>
</dbReference>
<dbReference type="CDD" id="cd01948">
    <property type="entry name" value="EAL"/>
    <property type="match status" value="1"/>
</dbReference>
<dbReference type="AlphaFoldDB" id="A0A2V3XUS7"/>
<comment type="caution">
    <text evidence="3">The sequence shown here is derived from an EMBL/GenBank/DDBJ whole genome shotgun (WGS) entry which is preliminary data.</text>
</comment>
<dbReference type="Pfam" id="PF00563">
    <property type="entry name" value="EAL"/>
    <property type="match status" value="1"/>
</dbReference>
<dbReference type="SUPFAM" id="SSF55781">
    <property type="entry name" value="GAF domain-like"/>
    <property type="match status" value="1"/>
</dbReference>
<dbReference type="PANTHER" id="PTHR33121">
    <property type="entry name" value="CYCLIC DI-GMP PHOSPHODIESTERASE PDEF"/>
    <property type="match status" value="1"/>
</dbReference>
<dbReference type="NCBIfam" id="TIGR00254">
    <property type="entry name" value="GGDEF"/>
    <property type="match status" value="1"/>
</dbReference>
<feature type="domain" description="GGDEF" evidence="2">
    <location>
        <begin position="329"/>
        <end position="459"/>
    </location>
</feature>
<organism evidence="3 4">
    <name type="scientific">Hungatella effluvii</name>
    <dbReference type="NCBI Taxonomy" id="1096246"/>
    <lineage>
        <taxon>Bacteria</taxon>
        <taxon>Bacillati</taxon>
        <taxon>Bacillota</taxon>
        <taxon>Clostridia</taxon>
        <taxon>Lachnospirales</taxon>
        <taxon>Lachnospiraceae</taxon>
        <taxon>Hungatella</taxon>
    </lineage>
</organism>
<dbReference type="InterPro" id="IPR000160">
    <property type="entry name" value="GGDEF_dom"/>
</dbReference>
<dbReference type="InterPro" id="IPR001633">
    <property type="entry name" value="EAL_dom"/>
</dbReference>
<dbReference type="Gene3D" id="3.20.20.450">
    <property type="entry name" value="EAL domain"/>
    <property type="match status" value="1"/>
</dbReference>
<dbReference type="EMBL" id="QJKD01000030">
    <property type="protein sequence ID" value="PXX43539.1"/>
    <property type="molecule type" value="Genomic_DNA"/>
</dbReference>
<dbReference type="GO" id="GO:0071111">
    <property type="term" value="F:cyclic-guanylate-specific phosphodiesterase activity"/>
    <property type="evidence" value="ECO:0007669"/>
    <property type="project" value="InterPro"/>
</dbReference>
<protein>
    <submittedName>
        <fullName evidence="3">Diguanylate cyclase (GGDEF)-like protein</fullName>
    </submittedName>
</protein>
<dbReference type="PROSITE" id="PS50883">
    <property type="entry name" value="EAL"/>
    <property type="match status" value="1"/>
</dbReference>
<dbReference type="Pfam" id="PF01590">
    <property type="entry name" value="GAF"/>
    <property type="match status" value="1"/>
</dbReference>
<dbReference type="SUPFAM" id="SSF55073">
    <property type="entry name" value="Nucleotide cyclase"/>
    <property type="match status" value="2"/>
</dbReference>
<dbReference type="SMART" id="SM00052">
    <property type="entry name" value="EAL"/>
    <property type="match status" value="1"/>
</dbReference>
<dbReference type="PANTHER" id="PTHR33121:SF79">
    <property type="entry name" value="CYCLIC DI-GMP PHOSPHODIESTERASE PDED-RELATED"/>
    <property type="match status" value="1"/>
</dbReference>
<dbReference type="InterPro" id="IPR035919">
    <property type="entry name" value="EAL_sf"/>
</dbReference>
<name>A0A2V3XUS7_9FIRM</name>
<evidence type="ECO:0000313" key="3">
    <source>
        <dbReference type="EMBL" id="PXX43539.1"/>
    </source>
</evidence>
<dbReference type="Proteomes" id="UP000248057">
    <property type="component" value="Unassembled WGS sequence"/>
</dbReference>
<dbReference type="InterPro" id="IPR029016">
    <property type="entry name" value="GAF-like_dom_sf"/>
</dbReference>
<dbReference type="InterPro" id="IPR050706">
    <property type="entry name" value="Cyclic-di-GMP_PDE-like"/>
</dbReference>
<evidence type="ECO:0000259" key="1">
    <source>
        <dbReference type="PROSITE" id="PS50883"/>
    </source>
</evidence>
<dbReference type="CDD" id="cd01949">
    <property type="entry name" value="GGDEF"/>
    <property type="match status" value="1"/>
</dbReference>
<evidence type="ECO:0000313" key="4">
    <source>
        <dbReference type="Proteomes" id="UP000248057"/>
    </source>
</evidence>
<gene>
    <name evidence="3" type="ORF">DFR60_1308</name>
</gene>
<reference evidence="3 4" key="1">
    <citation type="submission" date="2018-05" db="EMBL/GenBank/DDBJ databases">
        <title>Genomic Encyclopedia of Type Strains, Phase IV (KMG-IV): sequencing the most valuable type-strain genomes for metagenomic binning, comparative biology and taxonomic classification.</title>
        <authorList>
            <person name="Goeker M."/>
        </authorList>
    </citation>
    <scope>NUCLEOTIDE SEQUENCE [LARGE SCALE GENOMIC DNA]</scope>
    <source>
        <strain evidence="3 4">DSM 24995</strain>
    </source>
</reference>
<feature type="domain" description="GGDEF" evidence="2">
    <location>
        <begin position="801"/>
        <end position="931"/>
    </location>
</feature>
<dbReference type="Gene3D" id="3.30.450.40">
    <property type="match status" value="1"/>
</dbReference>
<dbReference type="InterPro" id="IPR003018">
    <property type="entry name" value="GAF"/>
</dbReference>
<dbReference type="SMART" id="SM00267">
    <property type="entry name" value="GGDEF"/>
    <property type="match status" value="1"/>
</dbReference>
<feature type="domain" description="EAL" evidence="1">
    <location>
        <begin position="940"/>
        <end position="1193"/>
    </location>
</feature>
<evidence type="ECO:0000259" key="2">
    <source>
        <dbReference type="PROSITE" id="PS50887"/>
    </source>
</evidence>
<dbReference type="SUPFAM" id="SSF141868">
    <property type="entry name" value="EAL domain-like"/>
    <property type="match status" value="1"/>
</dbReference>
<keyword evidence="4" id="KW-1185">Reference proteome</keyword>